<comment type="catalytic activity">
    <reaction evidence="10">
        <text>D-xylose(out) = D-xylose(in)</text>
        <dbReference type="Rhea" id="RHEA:78427"/>
        <dbReference type="ChEBI" id="CHEBI:53455"/>
    </reaction>
    <physiologicalReaction direction="left-to-right" evidence="10">
        <dbReference type="Rhea" id="RHEA:78428"/>
    </physiologicalReaction>
</comment>
<evidence type="ECO:0000256" key="11">
    <source>
        <dbReference type="ARBA" id="ARBA00044662"/>
    </source>
</evidence>
<feature type="transmembrane region" description="Helical" evidence="17">
    <location>
        <begin position="97"/>
        <end position="125"/>
    </location>
</feature>
<evidence type="ECO:0000256" key="7">
    <source>
        <dbReference type="ARBA" id="ARBA00023136"/>
    </source>
</evidence>
<feature type="transmembrane region" description="Helical" evidence="17">
    <location>
        <begin position="468"/>
        <end position="490"/>
    </location>
</feature>
<keyword evidence="20" id="KW-1185">Reference proteome</keyword>
<comment type="subunit">
    <text evidence="3">Homodimer.</text>
</comment>
<evidence type="ECO:0000256" key="2">
    <source>
        <dbReference type="ARBA" id="ARBA00010992"/>
    </source>
</evidence>
<feature type="transmembrane region" description="Helical" evidence="17">
    <location>
        <begin position="376"/>
        <end position="398"/>
    </location>
</feature>
<organism evidence="19 20">
    <name type="scientific">Aureococcus anophagefferens</name>
    <name type="common">Harmful bloom alga</name>
    <dbReference type="NCBI Taxonomy" id="44056"/>
    <lineage>
        <taxon>Eukaryota</taxon>
        <taxon>Sar</taxon>
        <taxon>Stramenopiles</taxon>
        <taxon>Ochrophyta</taxon>
        <taxon>Pelagophyceae</taxon>
        <taxon>Pelagomonadales</taxon>
        <taxon>Pelagomonadaceae</taxon>
        <taxon>Aureococcus</taxon>
    </lineage>
</organism>
<evidence type="ECO:0000256" key="13">
    <source>
        <dbReference type="ARBA" id="ARBA00044710"/>
    </source>
</evidence>
<gene>
    <name evidence="19" type="primary">PMT2</name>
    <name evidence="19" type="ORF">SO694_00031211</name>
</gene>
<evidence type="ECO:0000256" key="4">
    <source>
        <dbReference type="ARBA" id="ARBA00022448"/>
    </source>
</evidence>
<feature type="transmembrane region" description="Helical" evidence="17">
    <location>
        <begin position="431"/>
        <end position="456"/>
    </location>
</feature>
<sequence>MLRGFSDDAPSDAAAFEAVRSASGSADDDALAEALPQREDAALARSRSASASSDGDAPGKPLDAPELGRFRTVSLGDASPKRVPPFDVDGPSAPSRYAYLLAFVAALNSANLGYDIGVMSGAALYVQEDWDLTDVQVEILVGILNGCAIGGAAVAHYVIDHLGRRRTFTCSCVVFVFGVVGMAASQTFTDLLFFRVVTGVGVGVGLSVDPVYIAEVAPKEFRGSLVSWSEISINVGILLGFVATFCFRDLRPGVAWRVMLGCGAVMPSALFVLTLTVMPETPRWLVLKGRDDEARAILRKLTGSDGDLQEIRDAVARERDAAAGWRAVLRPETAGAKRALLTGVGVAFAQQILAEESLLFYQPRILLDMGMDRTTVLAALIVTGVLKTGCIVVAAFYLDTLGRRPLLLVSLAGMGSALFLLGVAFAASSGLLAILCVNAYMMAFSLGIGPVTWLLASEVFPLNIRAKAMTVATVANRLTSTVVASTFLSWARAFTYAGYFFFFSFIAAATFLVVYRHLPETKGKSLEEMAAFFERIGEPDVPDAAATVENPVRRETPAPRTKIAREDSHGTQETT</sequence>
<feature type="domain" description="Major facilitator superfamily (MFS) profile" evidence="18">
    <location>
        <begin position="101"/>
        <end position="522"/>
    </location>
</feature>
<comment type="catalytic activity">
    <reaction evidence="9">
        <text>D-glucose(out) = D-glucose(in)</text>
        <dbReference type="Rhea" id="RHEA:60376"/>
        <dbReference type="ChEBI" id="CHEBI:4167"/>
    </reaction>
    <physiologicalReaction direction="left-to-right" evidence="9">
        <dbReference type="Rhea" id="RHEA:60377"/>
    </physiologicalReaction>
</comment>
<dbReference type="InterPro" id="IPR003663">
    <property type="entry name" value="Sugar/inositol_transpt"/>
</dbReference>
<feature type="compositionally biased region" description="Basic and acidic residues" evidence="16">
    <location>
        <begin position="551"/>
        <end position="575"/>
    </location>
</feature>
<keyword evidence="19" id="KW-0762">Sugar transport</keyword>
<feature type="compositionally biased region" description="Low complexity" evidence="16">
    <location>
        <begin position="43"/>
        <end position="53"/>
    </location>
</feature>
<comment type="catalytic activity">
    <reaction evidence="8">
        <text>D-galactose(in) = D-galactose(out)</text>
        <dbReference type="Rhea" id="RHEA:34915"/>
        <dbReference type="ChEBI" id="CHEBI:4139"/>
    </reaction>
    <physiologicalReaction direction="right-to-left" evidence="8">
        <dbReference type="Rhea" id="RHEA:34917"/>
    </physiologicalReaction>
</comment>
<evidence type="ECO:0000256" key="12">
    <source>
        <dbReference type="ARBA" id="ARBA00044668"/>
    </source>
</evidence>
<feature type="region of interest" description="Disordered" evidence="16">
    <location>
        <begin position="36"/>
        <end position="66"/>
    </location>
</feature>
<proteinExistence type="inferred from homology"/>
<dbReference type="InterPro" id="IPR005828">
    <property type="entry name" value="MFS_sugar_transport-like"/>
</dbReference>
<dbReference type="NCBIfam" id="TIGR00879">
    <property type="entry name" value="SP"/>
    <property type="match status" value="1"/>
</dbReference>
<evidence type="ECO:0000256" key="5">
    <source>
        <dbReference type="ARBA" id="ARBA00022692"/>
    </source>
</evidence>
<dbReference type="InterPro" id="IPR020846">
    <property type="entry name" value="MFS_dom"/>
</dbReference>
<evidence type="ECO:0000256" key="8">
    <source>
        <dbReference type="ARBA" id="ARBA00044637"/>
    </source>
</evidence>
<protein>
    <recommendedName>
        <fullName evidence="14">Hexose transporter 1</fullName>
    </recommendedName>
</protein>
<evidence type="ECO:0000256" key="16">
    <source>
        <dbReference type="SAM" id="MobiDB-lite"/>
    </source>
</evidence>
<accession>A0ABR1FJJ2</accession>
<evidence type="ECO:0000256" key="1">
    <source>
        <dbReference type="ARBA" id="ARBA00004141"/>
    </source>
</evidence>
<name>A0ABR1FJJ2_AURAN</name>
<reference evidence="19 20" key="1">
    <citation type="submission" date="2024-03" db="EMBL/GenBank/DDBJ databases">
        <title>Aureococcus anophagefferens CCMP1851 and Kratosvirus quantuckense: Draft genome of a second virus-susceptible host strain in the model system.</title>
        <authorList>
            <person name="Chase E."/>
            <person name="Truchon A.R."/>
            <person name="Schepens W."/>
            <person name="Wilhelm S.W."/>
        </authorList>
    </citation>
    <scope>NUCLEOTIDE SEQUENCE [LARGE SCALE GENOMIC DNA]</scope>
    <source>
        <strain evidence="19 20">CCMP1851</strain>
    </source>
</reference>
<comment type="similarity">
    <text evidence="2 15">Belongs to the major facilitator superfamily. Sugar transporter (TC 2.A.1.1) family.</text>
</comment>
<dbReference type="InterPro" id="IPR005829">
    <property type="entry name" value="Sugar_transporter_CS"/>
</dbReference>
<keyword evidence="4 15" id="KW-0813">Transport</keyword>
<evidence type="ECO:0000256" key="9">
    <source>
        <dbReference type="ARBA" id="ARBA00044648"/>
    </source>
</evidence>
<dbReference type="Gene3D" id="1.20.1250.20">
    <property type="entry name" value="MFS general substrate transporter like domains"/>
    <property type="match status" value="1"/>
</dbReference>
<evidence type="ECO:0000256" key="6">
    <source>
        <dbReference type="ARBA" id="ARBA00022989"/>
    </source>
</evidence>
<feature type="transmembrane region" description="Helical" evidence="17">
    <location>
        <begin position="165"/>
        <end position="185"/>
    </location>
</feature>
<dbReference type="PRINTS" id="PR00171">
    <property type="entry name" value="SUGRTRNSPORT"/>
</dbReference>
<dbReference type="EMBL" id="JBBJCI010000371">
    <property type="protein sequence ID" value="KAK7232059.1"/>
    <property type="molecule type" value="Genomic_DNA"/>
</dbReference>
<dbReference type="PROSITE" id="PS50850">
    <property type="entry name" value="MFS"/>
    <property type="match status" value="1"/>
</dbReference>
<evidence type="ECO:0000313" key="20">
    <source>
        <dbReference type="Proteomes" id="UP001363151"/>
    </source>
</evidence>
<evidence type="ECO:0000256" key="14">
    <source>
        <dbReference type="ARBA" id="ARBA00044780"/>
    </source>
</evidence>
<dbReference type="InterPro" id="IPR050814">
    <property type="entry name" value="Myo-inositol_Transporter"/>
</dbReference>
<comment type="subcellular location">
    <subcellularLocation>
        <location evidence="1">Membrane</location>
        <topology evidence="1">Multi-pass membrane protein</topology>
    </subcellularLocation>
</comment>
<comment type="catalytic activity">
    <reaction evidence="12">
        <text>D-glucosamine(out) = D-glucosamine(in)</text>
        <dbReference type="Rhea" id="RHEA:78423"/>
        <dbReference type="ChEBI" id="CHEBI:58723"/>
    </reaction>
    <physiologicalReaction direction="left-to-right" evidence="12">
        <dbReference type="Rhea" id="RHEA:78424"/>
    </physiologicalReaction>
</comment>
<evidence type="ECO:0000256" key="3">
    <source>
        <dbReference type="ARBA" id="ARBA00011738"/>
    </source>
</evidence>
<dbReference type="SUPFAM" id="SSF103473">
    <property type="entry name" value="MFS general substrate transporter"/>
    <property type="match status" value="1"/>
</dbReference>
<keyword evidence="7 17" id="KW-0472">Membrane</keyword>
<feature type="transmembrane region" description="Helical" evidence="17">
    <location>
        <begin position="225"/>
        <end position="247"/>
    </location>
</feature>
<dbReference type="Pfam" id="PF00083">
    <property type="entry name" value="Sugar_tr"/>
    <property type="match status" value="1"/>
</dbReference>
<feature type="transmembrane region" description="Helical" evidence="17">
    <location>
        <begin position="496"/>
        <end position="515"/>
    </location>
</feature>
<dbReference type="InterPro" id="IPR036259">
    <property type="entry name" value="MFS_trans_sf"/>
</dbReference>
<evidence type="ECO:0000256" key="17">
    <source>
        <dbReference type="SAM" id="Phobius"/>
    </source>
</evidence>
<dbReference type="Proteomes" id="UP001363151">
    <property type="component" value="Unassembled WGS sequence"/>
</dbReference>
<evidence type="ECO:0000256" key="15">
    <source>
        <dbReference type="RuleBase" id="RU003346"/>
    </source>
</evidence>
<evidence type="ECO:0000259" key="18">
    <source>
        <dbReference type="PROSITE" id="PS50850"/>
    </source>
</evidence>
<evidence type="ECO:0000256" key="10">
    <source>
        <dbReference type="ARBA" id="ARBA00044656"/>
    </source>
</evidence>
<feature type="transmembrane region" description="Helical" evidence="17">
    <location>
        <begin position="405"/>
        <end position="425"/>
    </location>
</feature>
<comment type="caution">
    <text evidence="19">The sequence shown here is derived from an EMBL/GenBank/DDBJ whole genome shotgun (WGS) entry which is preliminary data.</text>
</comment>
<evidence type="ECO:0000313" key="19">
    <source>
        <dbReference type="EMBL" id="KAK7232059.1"/>
    </source>
</evidence>
<comment type="catalytic activity">
    <reaction evidence="13">
        <text>D-fructose(out) = D-fructose(in)</text>
        <dbReference type="Rhea" id="RHEA:60372"/>
        <dbReference type="ChEBI" id="CHEBI:37721"/>
    </reaction>
    <physiologicalReaction direction="left-to-right" evidence="13">
        <dbReference type="Rhea" id="RHEA:60373"/>
    </physiologicalReaction>
</comment>
<comment type="catalytic activity">
    <reaction evidence="11">
        <text>D-mannose(out) = D-mannose(in)</text>
        <dbReference type="Rhea" id="RHEA:78391"/>
        <dbReference type="ChEBI" id="CHEBI:4208"/>
    </reaction>
    <physiologicalReaction direction="left-to-right" evidence="11">
        <dbReference type="Rhea" id="RHEA:78392"/>
    </physiologicalReaction>
</comment>
<dbReference type="PANTHER" id="PTHR48020">
    <property type="entry name" value="PROTON MYO-INOSITOL COTRANSPORTER"/>
    <property type="match status" value="1"/>
</dbReference>
<keyword evidence="5 17" id="KW-0812">Transmembrane</keyword>
<feature type="transmembrane region" description="Helical" evidence="17">
    <location>
        <begin position="137"/>
        <end position="159"/>
    </location>
</feature>
<keyword evidence="6 17" id="KW-1133">Transmembrane helix</keyword>
<feature type="region of interest" description="Disordered" evidence="16">
    <location>
        <begin position="542"/>
        <end position="575"/>
    </location>
</feature>
<feature type="transmembrane region" description="Helical" evidence="17">
    <location>
        <begin position="254"/>
        <end position="278"/>
    </location>
</feature>
<dbReference type="PANTHER" id="PTHR48020:SF49">
    <property type="entry name" value="SUGAR TRANSPORTER"/>
    <property type="match status" value="1"/>
</dbReference>
<dbReference type="PROSITE" id="PS00217">
    <property type="entry name" value="SUGAR_TRANSPORT_2"/>
    <property type="match status" value="1"/>
</dbReference>